<dbReference type="EMBL" id="BAAAXZ010000095">
    <property type="protein sequence ID" value="GAA2928152.1"/>
    <property type="molecule type" value="Genomic_DNA"/>
</dbReference>
<sequence length="108" mass="11758">MDDWSKHWAATPESPGPRVLRILPGPRRGNDVFAPGPWTTPASPAFYLERDLRKAGVQHQLVSQALVIATGITEGRAAAKPSDSWSDDSEDTEVFWTQFPALAARSGS</sequence>
<reference evidence="3" key="1">
    <citation type="journal article" date="2019" name="Int. J. Syst. Evol. Microbiol.">
        <title>The Global Catalogue of Microorganisms (GCM) 10K type strain sequencing project: providing services to taxonomists for standard genome sequencing and annotation.</title>
        <authorList>
            <consortium name="The Broad Institute Genomics Platform"/>
            <consortium name="The Broad Institute Genome Sequencing Center for Infectious Disease"/>
            <person name="Wu L."/>
            <person name="Ma J."/>
        </authorList>
    </citation>
    <scope>NUCLEOTIDE SEQUENCE [LARGE SCALE GENOMIC DNA]</scope>
    <source>
        <strain evidence="3">JCM 4087</strain>
    </source>
</reference>
<comment type="caution">
    <text evidence="2">The sequence shown here is derived from an EMBL/GenBank/DDBJ whole genome shotgun (WGS) entry which is preliminary data.</text>
</comment>
<gene>
    <name evidence="2" type="ORF">GCM10020221_25110</name>
</gene>
<evidence type="ECO:0000256" key="1">
    <source>
        <dbReference type="SAM" id="MobiDB-lite"/>
    </source>
</evidence>
<evidence type="ECO:0000313" key="3">
    <source>
        <dbReference type="Proteomes" id="UP001501102"/>
    </source>
</evidence>
<protein>
    <submittedName>
        <fullName evidence="2">Uncharacterized protein</fullName>
    </submittedName>
</protein>
<accession>A0ABP6JC77</accession>
<evidence type="ECO:0000313" key="2">
    <source>
        <dbReference type="EMBL" id="GAA2928152.1"/>
    </source>
</evidence>
<keyword evidence="3" id="KW-1185">Reference proteome</keyword>
<organism evidence="2 3">
    <name type="scientific">Streptomyces thioluteus</name>
    <dbReference type="NCBI Taxonomy" id="66431"/>
    <lineage>
        <taxon>Bacteria</taxon>
        <taxon>Bacillati</taxon>
        <taxon>Actinomycetota</taxon>
        <taxon>Actinomycetes</taxon>
        <taxon>Kitasatosporales</taxon>
        <taxon>Streptomycetaceae</taxon>
        <taxon>Streptomyces</taxon>
    </lineage>
</organism>
<dbReference type="Proteomes" id="UP001501102">
    <property type="component" value="Unassembled WGS sequence"/>
</dbReference>
<proteinExistence type="predicted"/>
<name>A0ABP6JC77_STRTU</name>
<feature type="region of interest" description="Disordered" evidence="1">
    <location>
        <begin position="1"/>
        <end position="20"/>
    </location>
</feature>